<reference evidence="1 4" key="2">
    <citation type="submission" date="2020-04" db="EMBL/GenBank/DDBJ databases">
        <authorList>
            <person name="De Canck E."/>
        </authorList>
    </citation>
    <scope>NUCLEOTIDE SEQUENCE [LARGE SCALE GENOMIC DNA]</scope>
    <source>
        <strain evidence="1 4">LMG 27174</strain>
    </source>
</reference>
<protein>
    <submittedName>
        <fullName evidence="2">DUF1007 domain-containing protein</fullName>
    </submittedName>
</protein>
<dbReference type="InterPro" id="IPR010412">
    <property type="entry name" value="DUF1007"/>
</dbReference>
<dbReference type="Proteomes" id="UP000494205">
    <property type="component" value="Unassembled WGS sequence"/>
</dbReference>
<evidence type="ECO:0000313" key="2">
    <source>
        <dbReference type="EMBL" id="PMS20315.1"/>
    </source>
</evidence>
<reference evidence="2 3" key="1">
    <citation type="submission" date="2018-01" db="EMBL/GenBank/DDBJ databases">
        <title>Whole genome analyses suggest that Burkholderia sensu lato contains two further novel genera in the rhizoxinica-symbiotica group Mycetohabitans gen. nov., and Trinickia gen. nov.: implications for the evolution of diazotrophy and nodulation in the Burkholderiaceae.</title>
        <authorList>
            <person name="Estrada-de los Santos P."/>
            <person name="Palmer M."/>
            <person name="Chavez-Ramirez B."/>
            <person name="Beukes C."/>
            <person name="Steenkamp E.T."/>
            <person name="Hirsch A.M."/>
            <person name="Manyaka P."/>
            <person name="Maluk M."/>
            <person name="Lafos M."/>
            <person name="Crook M."/>
            <person name="Gross E."/>
            <person name="Simon M.F."/>
            <person name="Bueno dos Reis Junior F."/>
            <person name="Poole P.S."/>
            <person name="Venter S.N."/>
            <person name="James E.K."/>
        </authorList>
    </citation>
    <scope>NUCLEOTIDE SEQUENCE [LARGE SCALE GENOMIC DNA]</scope>
    <source>
        <strain evidence="2 3">WSM 3937</strain>
    </source>
</reference>
<evidence type="ECO:0000313" key="4">
    <source>
        <dbReference type="Proteomes" id="UP000494205"/>
    </source>
</evidence>
<organism evidence="1 4">
    <name type="scientific">Paraburkholderia rhynchosiae</name>
    <dbReference type="NCBI Taxonomy" id="487049"/>
    <lineage>
        <taxon>Bacteria</taxon>
        <taxon>Pseudomonadati</taxon>
        <taxon>Pseudomonadota</taxon>
        <taxon>Betaproteobacteria</taxon>
        <taxon>Burkholderiales</taxon>
        <taxon>Burkholderiaceae</taxon>
        <taxon>Paraburkholderia</taxon>
    </lineage>
</organism>
<dbReference type="AlphaFoldDB" id="A0A2N7VT60"/>
<evidence type="ECO:0000313" key="1">
    <source>
        <dbReference type="EMBL" id="CAB3741692.1"/>
    </source>
</evidence>
<dbReference type="OrthoDB" id="1679673at2"/>
<gene>
    <name evidence="2" type="ORF">C0Z16_34695</name>
    <name evidence="1" type="ORF">LMG27174_06779</name>
</gene>
<dbReference type="EMBL" id="CADIJZ010000048">
    <property type="protein sequence ID" value="CAB3741692.1"/>
    <property type="molecule type" value="Genomic_DNA"/>
</dbReference>
<dbReference type="EMBL" id="PNXY01000054">
    <property type="protein sequence ID" value="PMS20315.1"/>
    <property type="molecule type" value="Genomic_DNA"/>
</dbReference>
<keyword evidence="3" id="KW-1185">Reference proteome</keyword>
<dbReference type="RefSeq" id="WP_102636502.1">
    <property type="nucleotide sequence ID" value="NZ_CADIJZ010000048.1"/>
</dbReference>
<dbReference type="Proteomes" id="UP000235659">
    <property type="component" value="Unassembled WGS sequence"/>
</dbReference>
<accession>A0A2N7VT60</accession>
<dbReference type="Pfam" id="PF06226">
    <property type="entry name" value="DUF1007"/>
    <property type="match status" value="1"/>
</dbReference>
<sequence length="185" mass="20175">MLAILSASAAVAHPHVWITYNAKIQMRGVTITAITETWRFTEGFPVMLVGIDHLPTSGPLGPAQTAIFKKQAFSSLGPADYFSHLLVDGEPQHFAEPSDFRVSVENGRIEYTFTLPLVKPVTVAGKRVQFGVWDESFYVDYDPDSGPAVSLDSGASSTCRTRNFADQHHPVFYGTVVPQATAITC</sequence>
<evidence type="ECO:0000313" key="3">
    <source>
        <dbReference type="Proteomes" id="UP000235659"/>
    </source>
</evidence>
<proteinExistence type="predicted"/>
<name>A0A2N7VT60_9BURK</name>